<reference evidence="3 5" key="1">
    <citation type="journal article" date="2019" name="Sci. Rep.">
        <title>Orb-weaving spider Araneus ventricosus genome elucidates the spidroin gene catalogue.</title>
        <authorList>
            <person name="Kono N."/>
            <person name="Nakamura H."/>
            <person name="Ohtoshi R."/>
            <person name="Moran D.A.P."/>
            <person name="Shinohara A."/>
            <person name="Yoshida Y."/>
            <person name="Fujiwara M."/>
            <person name="Mori M."/>
            <person name="Tomita M."/>
            <person name="Arakawa K."/>
        </authorList>
    </citation>
    <scope>NUCLEOTIDE SEQUENCE [LARGE SCALE GENOMIC DNA]</scope>
</reference>
<name>A0A4Y2ITZ3_ARAVE</name>
<evidence type="ECO:0000313" key="2">
    <source>
        <dbReference type="EMBL" id="GBM80713.1"/>
    </source>
</evidence>
<gene>
    <name evidence="3" type="ORF">AVEN_10334_1</name>
    <name evidence="2" type="ORF">AVEN_271211_1</name>
    <name evidence="4" type="ORF">AVEN_82546_1</name>
</gene>
<comment type="caution">
    <text evidence="3">The sequence shown here is derived from an EMBL/GenBank/DDBJ whole genome shotgun (WGS) entry which is preliminary data.</text>
</comment>
<dbReference type="Proteomes" id="UP000499080">
    <property type="component" value="Unassembled WGS sequence"/>
</dbReference>
<evidence type="ECO:0000256" key="1">
    <source>
        <dbReference type="SAM" id="MobiDB-lite"/>
    </source>
</evidence>
<dbReference type="AlphaFoldDB" id="A0A4Y2ITZ3"/>
<evidence type="ECO:0000313" key="3">
    <source>
        <dbReference type="EMBL" id="GBM80719.1"/>
    </source>
</evidence>
<evidence type="ECO:0000313" key="4">
    <source>
        <dbReference type="EMBL" id="GBM80739.1"/>
    </source>
</evidence>
<evidence type="ECO:0000313" key="5">
    <source>
        <dbReference type="Proteomes" id="UP000499080"/>
    </source>
</evidence>
<keyword evidence="5" id="KW-1185">Reference proteome</keyword>
<dbReference type="EMBL" id="BGPR01107766">
    <property type="protein sequence ID" value="GBM80719.1"/>
    <property type="molecule type" value="Genomic_DNA"/>
</dbReference>
<proteinExistence type="predicted"/>
<protein>
    <submittedName>
        <fullName evidence="3">Uncharacterized protein</fullName>
    </submittedName>
</protein>
<organism evidence="3 5">
    <name type="scientific">Araneus ventricosus</name>
    <name type="common">Orbweaver spider</name>
    <name type="synonym">Epeira ventricosa</name>
    <dbReference type="NCBI Taxonomy" id="182803"/>
    <lineage>
        <taxon>Eukaryota</taxon>
        <taxon>Metazoa</taxon>
        <taxon>Ecdysozoa</taxon>
        <taxon>Arthropoda</taxon>
        <taxon>Chelicerata</taxon>
        <taxon>Arachnida</taxon>
        <taxon>Araneae</taxon>
        <taxon>Araneomorphae</taxon>
        <taxon>Entelegynae</taxon>
        <taxon>Araneoidea</taxon>
        <taxon>Araneidae</taxon>
        <taxon>Araneus</taxon>
    </lineage>
</organism>
<sequence length="99" mass="11174">MVNSRIRVRKVPGSKLDSNEDQLCMGYVPWLYVKPCVVTKRPPSGVVRKFREGVPAQISSASSDRSSKLRGPSQNRPRVASKRDVNISKPKYSIIIKKY</sequence>
<feature type="region of interest" description="Disordered" evidence="1">
    <location>
        <begin position="57"/>
        <end position="83"/>
    </location>
</feature>
<dbReference type="EMBL" id="BGPR01107772">
    <property type="protein sequence ID" value="GBM80739.1"/>
    <property type="molecule type" value="Genomic_DNA"/>
</dbReference>
<dbReference type="EMBL" id="BGPR01107764">
    <property type="protein sequence ID" value="GBM80713.1"/>
    <property type="molecule type" value="Genomic_DNA"/>
</dbReference>
<accession>A0A4Y2ITZ3</accession>